<name>A0A1V3NR96_9GAMM</name>
<comment type="caution">
    <text evidence="3">The sequence shown here is derived from an EMBL/GenBank/DDBJ whole genome shotgun (WGS) entry which is preliminary data.</text>
</comment>
<evidence type="ECO:0000256" key="2">
    <source>
        <dbReference type="SAM" id="Phobius"/>
    </source>
</evidence>
<dbReference type="AlphaFoldDB" id="A0A1V3NR96"/>
<evidence type="ECO:0000256" key="1">
    <source>
        <dbReference type="SAM" id="MobiDB-lite"/>
    </source>
</evidence>
<dbReference type="Proteomes" id="UP000189462">
    <property type="component" value="Unassembled WGS sequence"/>
</dbReference>
<reference evidence="3 4" key="1">
    <citation type="submission" date="2017-02" db="EMBL/GenBank/DDBJ databases">
        <title>Genomic diversity within the haloalkaliphilic genus Thioalkalivibrio.</title>
        <authorList>
            <person name="Ahn A.-C."/>
            <person name="Meier-Kolthoff J."/>
            <person name="Overmars L."/>
            <person name="Richter M."/>
            <person name="Woyke T."/>
            <person name="Sorokin D.Y."/>
            <person name="Muyzer G."/>
        </authorList>
    </citation>
    <scope>NUCLEOTIDE SEQUENCE [LARGE SCALE GENOMIC DNA]</scope>
    <source>
        <strain evidence="3 4">ALJD</strain>
    </source>
</reference>
<dbReference type="STRING" id="108003.B1C78_03020"/>
<dbReference type="OrthoDB" id="9902819at2"/>
<evidence type="ECO:0000313" key="4">
    <source>
        <dbReference type="Proteomes" id="UP000189462"/>
    </source>
</evidence>
<keyword evidence="2" id="KW-0472">Membrane</keyword>
<keyword evidence="2" id="KW-1133">Transmembrane helix</keyword>
<organism evidence="3 4">
    <name type="scientific">Thioalkalivibrio denitrificans</name>
    <dbReference type="NCBI Taxonomy" id="108003"/>
    <lineage>
        <taxon>Bacteria</taxon>
        <taxon>Pseudomonadati</taxon>
        <taxon>Pseudomonadota</taxon>
        <taxon>Gammaproteobacteria</taxon>
        <taxon>Chromatiales</taxon>
        <taxon>Ectothiorhodospiraceae</taxon>
        <taxon>Thioalkalivibrio</taxon>
    </lineage>
</organism>
<sequence length="87" mass="9765">MPSMRTVNKAVCLVLMPGTAALVVWWWGWSLWTLLLVAVMLSCPLILLYLWYESHRSEAALRSAATSLRDKESTGRRNGSGTSRRAL</sequence>
<protein>
    <recommendedName>
        <fullName evidence="5">DUF2933 domain-containing protein</fullName>
    </recommendedName>
</protein>
<feature type="transmembrane region" description="Helical" evidence="2">
    <location>
        <begin position="31"/>
        <end position="52"/>
    </location>
</feature>
<feature type="region of interest" description="Disordered" evidence="1">
    <location>
        <begin position="64"/>
        <end position="87"/>
    </location>
</feature>
<accession>A0A1V3NR96</accession>
<evidence type="ECO:0008006" key="5">
    <source>
        <dbReference type="Google" id="ProtNLM"/>
    </source>
</evidence>
<proteinExistence type="predicted"/>
<dbReference type="EMBL" id="MVBK01000018">
    <property type="protein sequence ID" value="OOG27639.1"/>
    <property type="molecule type" value="Genomic_DNA"/>
</dbReference>
<keyword evidence="2" id="KW-0812">Transmembrane</keyword>
<feature type="compositionally biased region" description="Low complexity" evidence="1">
    <location>
        <begin position="76"/>
        <end position="87"/>
    </location>
</feature>
<evidence type="ECO:0000313" key="3">
    <source>
        <dbReference type="EMBL" id="OOG27639.1"/>
    </source>
</evidence>
<dbReference type="RefSeq" id="WP_077277657.1">
    <property type="nucleotide sequence ID" value="NZ_MVBK01000018.1"/>
</dbReference>
<keyword evidence="4" id="KW-1185">Reference proteome</keyword>
<gene>
    <name evidence="3" type="ORF">B1C78_03020</name>
</gene>